<proteinExistence type="predicted"/>
<feature type="region of interest" description="Disordered" evidence="1">
    <location>
        <begin position="1"/>
        <end position="31"/>
    </location>
</feature>
<organism evidence="2 3">
    <name type="scientific">Mycolicibacter terrae</name>
    <dbReference type="NCBI Taxonomy" id="1788"/>
    <lineage>
        <taxon>Bacteria</taxon>
        <taxon>Bacillati</taxon>
        <taxon>Actinomycetota</taxon>
        <taxon>Actinomycetes</taxon>
        <taxon>Mycobacteriales</taxon>
        <taxon>Mycobacteriaceae</taxon>
        <taxon>Mycolicibacter</taxon>
    </lineage>
</organism>
<dbReference type="Proteomes" id="UP000467636">
    <property type="component" value="Chromosome"/>
</dbReference>
<evidence type="ECO:0000313" key="3">
    <source>
        <dbReference type="Proteomes" id="UP000467636"/>
    </source>
</evidence>
<evidence type="ECO:0000313" key="2">
    <source>
        <dbReference type="EMBL" id="BBX23055.1"/>
    </source>
</evidence>
<feature type="compositionally biased region" description="Basic and acidic residues" evidence="1">
    <location>
        <begin position="8"/>
        <end position="29"/>
    </location>
</feature>
<dbReference type="EMBL" id="AP022564">
    <property type="protein sequence ID" value="BBX23055.1"/>
    <property type="molecule type" value="Genomic_DNA"/>
</dbReference>
<sequence length="83" mass="9081">MRSTVPPRLRDEGNGDAGEIRSDVPDRQGRGPALAISGLEILNRWYLTRRISRTCPTAPTTPSGVWSESTVDRTVVAAVYGRN</sequence>
<dbReference type="AlphaFoldDB" id="A0AAD1HYT4"/>
<keyword evidence="3" id="KW-1185">Reference proteome</keyword>
<reference evidence="2 3" key="1">
    <citation type="journal article" date="2019" name="Emerg. Microbes Infect.">
        <title>Comprehensive subspecies identification of 175 nontuberculous mycobacteria species based on 7547 genomic profiles.</title>
        <authorList>
            <person name="Matsumoto Y."/>
            <person name="Kinjo T."/>
            <person name="Motooka D."/>
            <person name="Nabeya D."/>
            <person name="Jung N."/>
            <person name="Uechi K."/>
            <person name="Horii T."/>
            <person name="Iida T."/>
            <person name="Fujita J."/>
            <person name="Nakamura S."/>
        </authorList>
    </citation>
    <scope>NUCLEOTIDE SEQUENCE [LARGE SCALE GENOMIC DNA]</scope>
    <source>
        <strain evidence="2 3">JCM 12143</strain>
    </source>
</reference>
<gene>
    <name evidence="2" type="ORF">MTER_24660</name>
</gene>
<accession>A0AAD1HYT4</accession>
<name>A0AAD1HYT4_9MYCO</name>
<protein>
    <submittedName>
        <fullName evidence="2">Uncharacterized protein</fullName>
    </submittedName>
</protein>
<evidence type="ECO:0000256" key="1">
    <source>
        <dbReference type="SAM" id="MobiDB-lite"/>
    </source>
</evidence>